<reference evidence="3" key="1">
    <citation type="journal article" date="2019" name="Int. J. Syst. Evol. Microbiol.">
        <title>The Global Catalogue of Microorganisms (GCM) 10K type strain sequencing project: providing services to taxonomists for standard genome sequencing and annotation.</title>
        <authorList>
            <consortium name="The Broad Institute Genomics Platform"/>
            <consortium name="The Broad Institute Genome Sequencing Center for Infectious Disease"/>
            <person name="Wu L."/>
            <person name="Ma J."/>
        </authorList>
    </citation>
    <scope>NUCLEOTIDE SEQUENCE [LARGE SCALE GENOMIC DNA]</scope>
    <source>
        <strain evidence="3">CGMCC 4.7371</strain>
    </source>
</reference>
<dbReference type="RefSeq" id="WP_188781689.1">
    <property type="nucleotide sequence ID" value="NZ_BMNI01000001.1"/>
</dbReference>
<keyword evidence="1" id="KW-0472">Membrane</keyword>
<feature type="transmembrane region" description="Helical" evidence="1">
    <location>
        <begin position="16"/>
        <end position="35"/>
    </location>
</feature>
<proteinExistence type="predicted"/>
<feature type="transmembrane region" description="Helical" evidence="1">
    <location>
        <begin position="47"/>
        <end position="67"/>
    </location>
</feature>
<evidence type="ECO:0008006" key="4">
    <source>
        <dbReference type="Google" id="ProtNLM"/>
    </source>
</evidence>
<evidence type="ECO:0000256" key="1">
    <source>
        <dbReference type="SAM" id="Phobius"/>
    </source>
</evidence>
<keyword evidence="1" id="KW-0812">Transmembrane</keyword>
<name>A0ABQ2N437_9ACTN</name>
<accession>A0ABQ2N437</accession>
<evidence type="ECO:0000313" key="2">
    <source>
        <dbReference type="EMBL" id="GGO83854.1"/>
    </source>
</evidence>
<comment type="caution">
    <text evidence="2">The sequence shown here is derived from an EMBL/GenBank/DDBJ whole genome shotgun (WGS) entry which is preliminary data.</text>
</comment>
<feature type="transmembrane region" description="Helical" evidence="1">
    <location>
        <begin position="88"/>
        <end position="107"/>
    </location>
</feature>
<sequence>MTTPAPATPTWQSLRLLGTTLVSAPVVILLALWFVLGGQEDAFAPPLWALAVPLVLLAGGAAVINTIGYQVTSETAGDPAARFQALMMLRFVFAEAPFIVTLALSFVLAQGGFAVVALGAVGAVVLMLWHVLPNDRQVQRLERAYAAAGQPTDLRAALHAS</sequence>
<keyword evidence="1" id="KW-1133">Transmembrane helix</keyword>
<dbReference type="Proteomes" id="UP000655410">
    <property type="component" value="Unassembled WGS sequence"/>
</dbReference>
<feature type="transmembrane region" description="Helical" evidence="1">
    <location>
        <begin position="113"/>
        <end position="132"/>
    </location>
</feature>
<gene>
    <name evidence="2" type="ORF">GCM10011584_00030</name>
</gene>
<keyword evidence="3" id="KW-1185">Reference proteome</keyword>
<protein>
    <recommendedName>
        <fullName evidence="4">MFS transporter</fullName>
    </recommendedName>
</protein>
<dbReference type="EMBL" id="BMNI01000001">
    <property type="protein sequence ID" value="GGO83854.1"/>
    <property type="molecule type" value="Genomic_DNA"/>
</dbReference>
<evidence type="ECO:0000313" key="3">
    <source>
        <dbReference type="Proteomes" id="UP000655410"/>
    </source>
</evidence>
<organism evidence="2 3">
    <name type="scientific">Nocardioides phosphati</name>
    <dbReference type="NCBI Taxonomy" id="1867775"/>
    <lineage>
        <taxon>Bacteria</taxon>
        <taxon>Bacillati</taxon>
        <taxon>Actinomycetota</taxon>
        <taxon>Actinomycetes</taxon>
        <taxon>Propionibacteriales</taxon>
        <taxon>Nocardioidaceae</taxon>
        <taxon>Nocardioides</taxon>
    </lineage>
</organism>